<gene>
    <name evidence="1" type="ORF">H7849_20345</name>
</gene>
<dbReference type="EMBL" id="CP060394">
    <property type="protein sequence ID" value="QNI31403.1"/>
    <property type="molecule type" value="Genomic_DNA"/>
</dbReference>
<dbReference type="Proteomes" id="UP000515312">
    <property type="component" value="Chromosome"/>
</dbReference>
<reference evidence="1 2" key="1">
    <citation type="submission" date="2020-08" db="EMBL/GenBank/DDBJ databases">
        <title>Edaphobacter telluris sp. nov. and Acidobacterium dinghuensis sp. nov., two acidobacteria isolated from forest soil.</title>
        <authorList>
            <person name="Fu J."/>
            <person name="Qiu L."/>
        </authorList>
    </citation>
    <scope>NUCLEOTIDE SEQUENCE [LARGE SCALE GENOMIC DNA]</scope>
    <source>
        <strain evidence="1">4Y35</strain>
    </source>
</reference>
<evidence type="ECO:0000313" key="2">
    <source>
        <dbReference type="Proteomes" id="UP000515312"/>
    </source>
</evidence>
<protein>
    <submittedName>
        <fullName evidence="1">Uncharacterized protein</fullName>
    </submittedName>
</protein>
<name>A0A7G8BFT3_9BACT</name>
<dbReference type="KEGG" id="adin:H7849_20345"/>
<organism evidence="1 2">
    <name type="scientific">Alloacidobacterium dinghuense</name>
    <dbReference type="NCBI Taxonomy" id="2763107"/>
    <lineage>
        <taxon>Bacteria</taxon>
        <taxon>Pseudomonadati</taxon>
        <taxon>Acidobacteriota</taxon>
        <taxon>Terriglobia</taxon>
        <taxon>Terriglobales</taxon>
        <taxon>Acidobacteriaceae</taxon>
        <taxon>Alloacidobacterium</taxon>
    </lineage>
</organism>
<dbReference type="AlphaFoldDB" id="A0A7G8BFT3"/>
<sequence>MELNLDDVDIAVVVNVEILRQVLKNLSTNGKKWWIACEPAYAVETGLTIGYGDPGCVDRLNTVYYKVPVLNQDRPLGGPDKLVVLLDSSVVVAEQPGLYREDDCVLQDEVADIEDFFIPILRALVPVLAAHAGAQ</sequence>
<accession>A0A7G8BFT3</accession>
<evidence type="ECO:0000313" key="1">
    <source>
        <dbReference type="EMBL" id="QNI31403.1"/>
    </source>
</evidence>
<keyword evidence="2" id="KW-1185">Reference proteome</keyword>
<proteinExistence type="predicted"/>
<dbReference type="RefSeq" id="WP_186742011.1">
    <property type="nucleotide sequence ID" value="NZ_CP060394.1"/>
</dbReference>